<dbReference type="PANTHER" id="PTHR34801">
    <property type="entry name" value="EXPRESSED PROTEIN"/>
    <property type="match status" value="1"/>
</dbReference>
<comment type="caution">
    <text evidence="1">The sequence shown here is derived from an EMBL/GenBank/DDBJ whole genome shotgun (WGS) entry which is preliminary data.</text>
</comment>
<dbReference type="EMBL" id="JALJOQ010000163">
    <property type="protein sequence ID" value="KAK9792470.1"/>
    <property type="molecule type" value="Genomic_DNA"/>
</dbReference>
<evidence type="ECO:0000313" key="1">
    <source>
        <dbReference type="EMBL" id="KAK9792470.1"/>
    </source>
</evidence>
<dbReference type="PANTHER" id="PTHR34801:SF2">
    <property type="entry name" value="EXPRESSED PROTEIN"/>
    <property type="match status" value="1"/>
</dbReference>
<dbReference type="AlphaFoldDB" id="A0AAW1NPS3"/>
<accession>A0AAW1NPS3</accession>
<organism evidence="1 2">
    <name type="scientific">Symbiochloris irregularis</name>
    <dbReference type="NCBI Taxonomy" id="706552"/>
    <lineage>
        <taxon>Eukaryota</taxon>
        <taxon>Viridiplantae</taxon>
        <taxon>Chlorophyta</taxon>
        <taxon>core chlorophytes</taxon>
        <taxon>Trebouxiophyceae</taxon>
        <taxon>Trebouxiales</taxon>
        <taxon>Trebouxiaceae</taxon>
        <taxon>Symbiochloris</taxon>
    </lineage>
</organism>
<proteinExistence type="predicted"/>
<dbReference type="Proteomes" id="UP001465755">
    <property type="component" value="Unassembled WGS sequence"/>
</dbReference>
<protein>
    <submittedName>
        <fullName evidence="1">Uncharacterized protein</fullName>
    </submittedName>
</protein>
<keyword evidence="2" id="KW-1185">Reference proteome</keyword>
<name>A0AAW1NPS3_9CHLO</name>
<sequence>MRVIQFCTYGGALTRRIQGTLLLPRVRPDAKTFACVCASDSGAQPPQQLQRRDLIAACLIVPLVTRSAGAAELPAEPRVGACIDCIGEVNGDLNACEFNSASCISTQNDDEAHFVAPWTYDSSKKDAVSHLIDVATGETLGASPTAPLPISALETPKLVLEGVFSTLRGVPRQPRQAQQRQTEPIRFRGRLQDRHSTPEGCEYVRITLMADTKDGKPPDAGNVIDAEFLFPSGDSIVDIRAASRGPPGLSGGSLAISLSDGLVYDQNVARRLLEELRKSLRFGLAPVLTEFDQRFNQEKPFWFEKLYEPFLFNRRDKVESQE</sequence>
<reference evidence="1 2" key="1">
    <citation type="journal article" date="2024" name="Nat. Commun.">
        <title>Phylogenomics reveals the evolutionary origins of lichenization in chlorophyte algae.</title>
        <authorList>
            <person name="Puginier C."/>
            <person name="Libourel C."/>
            <person name="Otte J."/>
            <person name="Skaloud P."/>
            <person name="Haon M."/>
            <person name="Grisel S."/>
            <person name="Petersen M."/>
            <person name="Berrin J.G."/>
            <person name="Delaux P.M."/>
            <person name="Dal Grande F."/>
            <person name="Keller J."/>
        </authorList>
    </citation>
    <scope>NUCLEOTIDE SEQUENCE [LARGE SCALE GENOMIC DNA]</scope>
    <source>
        <strain evidence="1 2">SAG 2036</strain>
    </source>
</reference>
<evidence type="ECO:0000313" key="2">
    <source>
        <dbReference type="Proteomes" id="UP001465755"/>
    </source>
</evidence>
<gene>
    <name evidence="1" type="ORF">WJX73_000761</name>
</gene>